<accession>A0A066YG87</accession>
<dbReference type="EMBL" id="JNBY01000174">
    <property type="protein sequence ID" value="KDN80513.1"/>
    <property type="molecule type" value="Genomic_DNA"/>
</dbReference>
<protein>
    <submittedName>
        <fullName evidence="2">Uncharacterized protein</fullName>
    </submittedName>
</protein>
<evidence type="ECO:0000256" key="1">
    <source>
        <dbReference type="SAM" id="MobiDB-lite"/>
    </source>
</evidence>
<feature type="compositionally biased region" description="Basic and acidic residues" evidence="1">
    <location>
        <begin position="103"/>
        <end position="113"/>
    </location>
</feature>
<organism evidence="2 3">
    <name type="scientific">Kitasatospora cheerisanensis KCTC 2395</name>
    <dbReference type="NCBI Taxonomy" id="1348663"/>
    <lineage>
        <taxon>Bacteria</taxon>
        <taxon>Bacillati</taxon>
        <taxon>Actinomycetota</taxon>
        <taxon>Actinomycetes</taxon>
        <taxon>Kitasatosporales</taxon>
        <taxon>Streptomycetaceae</taxon>
        <taxon>Kitasatospora</taxon>
    </lineage>
</organism>
<proteinExistence type="predicted"/>
<evidence type="ECO:0000313" key="3">
    <source>
        <dbReference type="Proteomes" id="UP000027178"/>
    </source>
</evidence>
<comment type="caution">
    <text evidence="2">The sequence shown here is derived from an EMBL/GenBank/DDBJ whole genome shotgun (WGS) entry which is preliminary data.</text>
</comment>
<feature type="region of interest" description="Disordered" evidence="1">
    <location>
        <begin position="71"/>
        <end position="127"/>
    </location>
</feature>
<name>A0A066YG87_9ACTN</name>
<reference evidence="2 3" key="1">
    <citation type="submission" date="2014-05" db="EMBL/GenBank/DDBJ databases">
        <title>Draft Genome Sequence of Kitasatospora cheerisanensis KCTC 2395.</title>
        <authorList>
            <person name="Nam D.H."/>
        </authorList>
    </citation>
    <scope>NUCLEOTIDE SEQUENCE [LARGE SCALE GENOMIC DNA]</scope>
    <source>
        <strain evidence="2 3">KCTC 2395</strain>
    </source>
</reference>
<sequence length="127" mass="13556">MLLQKDSRVDPHLEILRLGVEHEDVAARDITVTLVLDGALVTGTVNSGVASSSSTSPPNRLHRVLRSSHRCHHRRNPVGPVLPGGGTGQAAAGRPVAVWGWRGEARRHGDHRALRPAGRPGSGLGRR</sequence>
<keyword evidence="3" id="KW-1185">Reference proteome</keyword>
<dbReference type="HOGENOM" id="CLU_1967611_0_0_11"/>
<gene>
    <name evidence="2" type="ORF">KCH_77470</name>
</gene>
<evidence type="ECO:0000313" key="2">
    <source>
        <dbReference type="EMBL" id="KDN80513.1"/>
    </source>
</evidence>
<dbReference type="Proteomes" id="UP000027178">
    <property type="component" value="Unassembled WGS sequence"/>
</dbReference>
<dbReference type="AlphaFoldDB" id="A0A066YG87"/>